<keyword evidence="1 4" id="KW-0649">Protein kinase inhibitor</keyword>
<name>A0AAD8J5X4_9APIA</name>
<evidence type="ECO:0000313" key="4">
    <source>
        <dbReference type="EMBL" id="KAK1396537.1"/>
    </source>
</evidence>
<reference evidence="4" key="2">
    <citation type="submission" date="2023-05" db="EMBL/GenBank/DDBJ databases">
        <authorList>
            <person name="Schelkunov M.I."/>
        </authorList>
    </citation>
    <scope>NUCLEOTIDE SEQUENCE</scope>
    <source>
        <strain evidence="4">Hsosn_3</strain>
        <tissue evidence="4">Leaf</tissue>
    </source>
</reference>
<dbReference type="PANTHER" id="PTHR33142">
    <property type="entry name" value="CYCLIN-DEPENDENT PROTEIN KINASE INHIBITOR SMR13"/>
    <property type="match status" value="1"/>
</dbReference>
<dbReference type="PANTHER" id="PTHR33142:SF89">
    <property type="entry name" value="CYCLIN-DEPENDENT PROTEIN KINASE INHIBITOR SMR2"/>
    <property type="match status" value="1"/>
</dbReference>
<dbReference type="InterPro" id="IPR040389">
    <property type="entry name" value="SMR"/>
</dbReference>
<protein>
    <submittedName>
        <fullName evidence="4">Cyclin-dependent protein kinase inhibitor SMR2-like</fullName>
    </submittedName>
</protein>
<sequence>MSTDLEFRSDGLELRLSPIKVNSNNSSCSDDEECKTPTSPGSRIPAILSCPPAPRKRRTMLRTESCKRKLEFFDLIAFEEIEEFFDFVESQRRSVKRSRCGM</sequence>
<proteinExistence type="predicted"/>
<keyword evidence="5" id="KW-1185">Reference proteome</keyword>
<dbReference type="AlphaFoldDB" id="A0AAD8J5X4"/>
<keyword evidence="2" id="KW-0131">Cell cycle</keyword>
<evidence type="ECO:0000256" key="1">
    <source>
        <dbReference type="ARBA" id="ARBA00023013"/>
    </source>
</evidence>
<evidence type="ECO:0000256" key="2">
    <source>
        <dbReference type="ARBA" id="ARBA00023306"/>
    </source>
</evidence>
<evidence type="ECO:0000313" key="5">
    <source>
        <dbReference type="Proteomes" id="UP001237642"/>
    </source>
</evidence>
<organism evidence="4 5">
    <name type="scientific">Heracleum sosnowskyi</name>
    <dbReference type="NCBI Taxonomy" id="360622"/>
    <lineage>
        <taxon>Eukaryota</taxon>
        <taxon>Viridiplantae</taxon>
        <taxon>Streptophyta</taxon>
        <taxon>Embryophyta</taxon>
        <taxon>Tracheophyta</taxon>
        <taxon>Spermatophyta</taxon>
        <taxon>Magnoliopsida</taxon>
        <taxon>eudicotyledons</taxon>
        <taxon>Gunneridae</taxon>
        <taxon>Pentapetalae</taxon>
        <taxon>asterids</taxon>
        <taxon>campanulids</taxon>
        <taxon>Apiales</taxon>
        <taxon>Apiaceae</taxon>
        <taxon>Apioideae</taxon>
        <taxon>apioid superclade</taxon>
        <taxon>Tordylieae</taxon>
        <taxon>Tordyliinae</taxon>
        <taxon>Heracleum</taxon>
    </lineage>
</organism>
<dbReference type="GO" id="GO:0004860">
    <property type="term" value="F:protein kinase inhibitor activity"/>
    <property type="evidence" value="ECO:0007669"/>
    <property type="project" value="UniProtKB-KW"/>
</dbReference>
<evidence type="ECO:0000256" key="3">
    <source>
        <dbReference type="SAM" id="MobiDB-lite"/>
    </source>
</evidence>
<comment type="caution">
    <text evidence="4">The sequence shown here is derived from an EMBL/GenBank/DDBJ whole genome shotgun (WGS) entry which is preliminary data.</text>
</comment>
<dbReference type="GO" id="GO:0032875">
    <property type="term" value="P:regulation of DNA endoreduplication"/>
    <property type="evidence" value="ECO:0007669"/>
    <property type="project" value="InterPro"/>
</dbReference>
<gene>
    <name evidence="4" type="ORF">POM88_006400</name>
</gene>
<feature type="region of interest" description="Disordered" evidence="3">
    <location>
        <begin position="23"/>
        <end position="49"/>
    </location>
</feature>
<accession>A0AAD8J5X4</accession>
<dbReference type="Proteomes" id="UP001237642">
    <property type="component" value="Unassembled WGS sequence"/>
</dbReference>
<reference evidence="4" key="1">
    <citation type="submission" date="2023-02" db="EMBL/GenBank/DDBJ databases">
        <title>Genome of toxic invasive species Heracleum sosnowskyi carries increased number of genes despite the absence of recent whole-genome duplications.</title>
        <authorList>
            <person name="Schelkunov M."/>
            <person name="Shtratnikova V."/>
            <person name="Makarenko M."/>
            <person name="Klepikova A."/>
            <person name="Omelchenko D."/>
            <person name="Novikova G."/>
            <person name="Obukhova E."/>
            <person name="Bogdanov V."/>
            <person name="Penin A."/>
            <person name="Logacheva M."/>
        </authorList>
    </citation>
    <scope>NUCLEOTIDE SEQUENCE</scope>
    <source>
        <strain evidence="4">Hsosn_3</strain>
        <tissue evidence="4">Leaf</tissue>
    </source>
</reference>
<dbReference type="EMBL" id="JAUIZM010000002">
    <property type="protein sequence ID" value="KAK1396537.1"/>
    <property type="molecule type" value="Genomic_DNA"/>
</dbReference>